<accession>A0A0B7BXL2</accession>
<protein>
    <submittedName>
        <fullName evidence="1">Uncharacterized protein</fullName>
    </submittedName>
</protein>
<sequence length="56" mass="6329">MYKFNLVHHIGLHFAHHKFVVSTSSQFTISSTGQMVSIVSQIWCSHAISEMVKHSS</sequence>
<dbReference type="AlphaFoldDB" id="A0A0B7BXL2"/>
<gene>
    <name evidence="1" type="primary">ORF213988</name>
</gene>
<name>A0A0B7BXL2_9EUPU</name>
<dbReference type="EMBL" id="HACG01050050">
    <property type="protein sequence ID" value="CEK96915.1"/>
    <property type="molecule type" value="Transcribed_RNA"/>
</dbReference>
<organism evidence="1">
    <name type="scientific">Arion vulgaris</name>
    <dbReference type="NCBI Taxonomy" id="1028688"/>
    <lineage>
        <taxon>Eukaryota</taxon>
        <taxon>Metazoa</taxon>
        <taxon>Spiralia</taxon>
        <taxon>Lophotrochozoa</taxon>
        <taxon>Mollusca</taxon>
        <taxon>Gastropoda</taxon>
        <taxon>Heterobranchia</taxon>
        <taxon>Euthyneura</taxon>
        <taxon>Panpulmonata</taxon>
        <taxon>Eupulmonata</taxon>
        <taxon>Stylommatophora</taxon>
        <taxon>Helicina</taxon>
        <taxon>Arionoidea</taxon>
        <taxon>Arionidae</taxon>
        <taxon>Arion</taxon>
    </lineage>
</organism>
<evidence type="ECO:0000313" key="1">
    <source>
        <dbReference type="EMBL" id="CEK96915.1"/>
    </source>
</evidence>
<proteinExistence type="predicted"/>
<reference evidence="1" key="1">
    <citation type="submission" date="2014-12" db="EMBL/GenBank/DDBJ databases">
        <title>Insight into the proteome of Arion vulgaris.</title>
        <authorList>
            <person name="Aradska J."/>
            <person name="Bulat T."/>
            <person name="Smidak R."/>
            <person name="Sarate P."/>
            <person name="Gangsoo J."/>
            <person name="Sialana F."/>
            <person name="Bilban M."/>
            <person name="Lubec G."/>
        </authorList>
    </citation>
    <scope>NUCLEOTIDE SEQUENCE</scope>
    <source>
        <tissue evidence="1">Skin</tissue>
    </source>
</reference>